<keyword evidence="9 11" id="KW-0472">Membrane</keyword>
<dbReference type="GeneID" id="106056026"/>
<dbReference type="GO" id="GO:0006493">
    <property type="term" value="P:protein O-linked glycosylation"/>
    <property type="evidence" value="ECO:0007669"/>
    <property type="project" value="TreeGrafter"/>
</dbReference>
<dbReference type="PANTHER" id="PTHR11214:SF314">
    <property type="entry name" value="HEXOSYLTRANSFERASE"/>
    <property type="match status" value="1"/>
</dbReference>
<keyword evidence="10" id="KW-0325">Glycoprotein</keyword>
<dbReference type="RefSeq" id="XP_013068030.2">
    <property type="nucleotide sequence ID" value="XM_013212576.2"/>
</dbReference>
<keyword evidence="7 11" id="KW-1133">Transmembrane helix</keyword>
<dbReference type="Gene3D" id="3.90.550.50">
    <property type="match status" value="1"/>
</dbReference>
<evidence type="ECO:0000256" key="9">
    <source>
        <dbReference type="ARBA" id="ARBA00023136"/>
    </source>
</evidence>
<proteinExistence type="inferred from homology"/>
<dbReference type="Proteomes" id="UP001165740">
    <property type="component" value="Chromosome 4"/>
</dbReference>
<gene>
    <name evidence="13" type="primary">LOC106056026</name>
</gene>
<evidence type="ECO:0000256" key="6">
    <source>
        <dbReference type="ARBA" id="ARBA00022968"/>
    </source>
</evidence>
<name>A0A9U8E093_BIOGL</name>
<keyword evidence="6 11" id="KW-0735">Signal-anchor</keyword>
<keyword evidence="5 11" id="KW-0812">Transmembrane</keyword>
<evidence type="ECO:0000313" key="13">
    <source>
        <dbReference type="RefSeq" id="XP_013068030.2"/>
    </source>
</evidence>
<comment type="similarity">
    <text evidence="2 11">Belongs to the glycosyltransferase 31 family.</text>
</comment>
<dbReference type="PANTHER" id="PTHR11214">
    <property type="entry name" value="BETA-1,3-N-ACETYLGLUCOSAMINYLTRANSFERASE"/>
    <property type="match status" value="1"/>
</dbReference>
<dbReference type="OrthoDB" id="5512589at2759"/>
<keyword evidence="3 11" id="KW-0328">Glycosyltransferase</keyword>
<dbReference type="GO" id="GO:0016758">
    <property type="term" value="F:hexosyltransferase activity"/>
    <property type="evidence" value="ECO:0007669"/>
    <property type="project" value="InterPro"/>
</dbReference>
<evidence type="ECO:0000256" key="1">
    <source>
        <dbReference type="ARBA" id="ARBA00004323"/>
    </source>
</evidence>
<dbReference type="Pfam" id="PF01762">
    <property type="entry name" value="Galactosyl_T"/>
    <property type="match status" value="1"/>
</dbReference>
<dbReference type="FunFam" id="3.90.550.50:FF:000001">
    <property type="entry name" value="Hexosyltransferase"/>
    <property type="match status" value="1"/>
</dbReference>
<evidence type="ECO:0000313" key="12">
    <source>
        <dbReference type="Proteomes" id="UP001165740"/>
    </source>
</evidence>
<dbReference type="InterPro" id="IPR002659">
    <property type="entry name" value="Glyco_trans_31"/>
</dbReference>
<sequence>MIRPCTLQHTMIFSSRCTRKIRCILLIVAIFFLISFVIDLFQNKKDGGPGPLDTNIALQNLDISEVRKTEMRLYKIDESSLFAPKLNNSKSDNILSLLVESPKNGKVDKEMASNLISSKPIINPHLYEYRIYPRKNCQNHDITLVMGVTVSRDKFESRQAIRDTWGSYAKVASNKAVLVFFIGSESDAVPSEVQKRIDEEARIHGDILQESYVDHYKNLSLKSVSLLKWASQHCPQSDFLLKSDDDMYVNVPLLLKTLNTTAASPGGGKLFIIGRLHKSVEPIRYTRSKYYTSENIYNQTVFPLYVSGTSYAMTTSAAALLYETTLRVPLFWLEDVYVTGICGKLAGVPIINTYMFPYKRPDPTGCGLRWSVSGHKYTPEQMRTIHSELYDATIRCDHVER</sequence>
<keyword evidence="12" id="KW-1185">Reference proteome</keyword>
<evidence type="ECO:0000256" key="5">
    <source>
        <dbReference type="ARBA" id="ARBA00022692"/>
    </source>
</evidence>
<accession>A0A9U8E093</accession>
<dbReference type="OMA" id="LYIMINI"/>
<protein>
    <recommendedName>
        <fullName evidence="11">Hexosyltransferase</fullName>
        <ecNumber evidence="11">2.4.1.-</ecNumber>
    </recommendedName>
</protein>
<evidence type="ECO:0000256" key="10">
    <source>
        <dbReference type="ARBA" id="ARBA00023180"/>
    </source>
</evidence>
<evidence type="ECO:0000256" key="7">
    <source>
        <dbReference type="ARBA" id="ARBA00022989"/>
    </source>
</evidence>
<dbReference type="GO" id="GO:0000139">
    <property type="term" value="C:Golgi membrane"/>
    <property type="evidence" value="ECO:0007669"/>
    <property type="project" value="UniProtKB-SubCell"/>
</dbReference>
<dbReference type="AlphaFoldDB" id="A0A9U8E093"/>
<keyword evidence="8 11" id="KW-0333">Golgi apparatus</keyword>
<reference evidence="13" key="1">
    <citation type="submission" date="2025-08" db="UniProtKB">
        <authorList>
            <consortium name="RefSeq"/>
        </authorList>
    </citation>
    <scope>IDENTIFICATION</scope>
</reference>
<feature type="transmembrane region" description="Helical" evidence="11">
    <location>
        <begin position="21"/>
        <end position="41"/>
    </location>
</feature>
<organism evidence="12 13">
    <name type="scientific">Biomphalaria glabrata</name>
    <name type="common">Bloodfluke planorb</name>
    <name type="synonym">Freshwater snail</name>
    <dbReference type="NCBI Taxonomy" id="6526"/>
    <lineage>
        <taxon>Eukaryota</taxon>
        <taxon>Metazoa</taxon>
        <taxon>Spiralia</taxon>
        <taxon>Lophotrochozoa</taxon>
        <taxon>Mollusca</taxon>
        <taxon>Gastropoda</taxon>
        <taxon>Heterobranchia</taxon>
        <taxon>Euthyneura</taxon>
        <taxon>Panpulmonata</taxon>
        <taxon>Hygrophila</taxon>
        <taxon>Lymnaeoidea</taxon>
        <taxon>Planorbidae</taxon>
        <taxon>Biomphalaria</taxon>
    </lineage>
</organism>
<dbReference type="EC" id="2.4.1.-" evidence="11"/>
<evidence type="ECO:0000256" key="8">
    <source>
        <dbReference type="ARBA" id="ARBA00023034"/>
    </source>
</evidence>
<evidence type="ECO:0000256" key="4">
    <source>
        <dbReference type="ARBA" id="ARBA00022679"/>
    </source>
</evidence>
<evidence type="ECO:0000256" key="11">
    <source>
        <dbReference type="RuleBase" id="RU363063"/>
    </source>
</evidence>
<evidence type="ECO:0000256" key="3">
    <source>
        <dbReference type="ARBA" id="ARBA00022676"/>
    </source>
</evidence>
<comment type="subcellular location">
    <subcellularLocation>
        <location evidence="1 11">Golgi apparatus membrane</location>
        <topology evidence="1 11">Single-pass type II membrane protein</topology>
    </subcellularLocation>
</comment>
<keyword evidence="4" id="KW-0808">Transferase</keyword>
<evidence type="ECO:0000256" key="2">
    <source>
        <dbReference type="ARBA" id="ARBA00008661"/>
    </source>
</evidence>